<comment type="caution">
    <text evidence="4">The sequence shown here is derived from an EMBL/GenBank/DDBJ whole genome shotgun (WGS) entry which is preliminary data.</text>
</comment>
<evidence type="ECO:0000256" key="1">
    <source>
        <dbReference type="PROSITE-ProRule" id="PRU00285"/>
    </source>
</evidence>
<comment type="similarity">
    <text evidence="1 2">Belongs to the small heat shock protein (HSP20) family.</text>
</comment>
<feature type="domain" description="SHSP" evidence="3">
    <location>
        <begin position="1"/>
        <end position="102"/>
    </location>
</feature>
<keyword evidence="5" id="KW-1185">Reference proteome</keyword>
<sequence>MTEHHPRKGIELYREDDTYVVLFDLPDHDPSDIEVRWRNGRLHVEAVEGTSGERHRVFHRSIGLSSPIEGHDISASYEDGVLTVTAPISDETPEDHQIDVEY</sequence>
<evidence type="ECO:0000313" key="4">
    <source>
        <dbReference type="EMBL" id="MBV0903408.1"/>
    </source>
</evidence>
<dbReference type="InterPro" id="IPR008978">
    <property type="entry name" value="HSP20-like_chaperone"/>
</dbReference>
<reference evidence="4" key="1">
    <citation type="submission" date="2021-06" db="EMBL/GenBank/DDBJ databases">
        <title>New haloarchaea isolates fom saline soil.</title>
        <authorList>
            <person name="Duran-Viseras A."/>
            <person name="Sanchez-Porro C.S."/>
            <person name="Ventosa A."/>
        </authorList>
    </citation>
    <scope>NUCLEOTIDE SEQUENCE</scope>
    <source>
        <strain evidence="4">JCM 18369</strain>
    </source>
</reference>
<organism evidence="4 5">
    <name type="scientific">Haloarcula salina</name>
    <dbReference type="NCBI Taxonomy" id="1429914"/>
    <lineage>
        <taxon>Archaea</taxon>
        <taxon>Methanobacteriati</taxon>
        <taxon>Methanobacteriota</taxon>
        <taxon>Stenosarchaea group</taxon>
        <taxon>Halobacteria</taxon>
        <taxon>Halobacteriales</taxon>
        <taxon>Haloarculaceae</taxon>
        <taxon>Haloarcula</taxon>
    </lineage>
</organism>
<dbReference type="RefSeq" id="WP_162414135.1">
    <property type="nucleotide sequence ID" value="NZ_JAHQXE010000005.1"/>
</dbReference>
<dbReference type="CDD" id="cd06464">
    <property type="entry name" value="ACD_sHsps-like"/>
    <property type="match status" value="1"/>
</dbReference>
<dbReference type="InterPro" id="IPR002068">
    <property type="entry name" value="A-crystallin/Hsp20_dom"/>
</dbReference>
<evidence type="ECO:0000259" key="3">
    <source>
        <dbReference type="PROSITE" id="PS01031"/>
    </source>
</evidence>
<proteinExistence type="inferred from homology"/>
<evidence type="ECO:0000256" key="2">
    <source>
        <dbReference type="RuleBase" id="RU003616"/>
    </source>
</evidence>
<dbReference type="Gene3D" id="2.60.40.790">
    <property type="match status" value="1"/>
</dbReference>
<dbReference type="SUPFAM" id="SSF49764">
    <property type="entry name" value="HSP20-like chaperones"/>
    <property type="match status" value="1"/>
</dbReference>
<dbReference type="Pfam" id="PF00011">
    <property type="entry name" value="HSP20"/>
    <property type="match status" value="1"/>
</dbReference>
<evidence type="ECO:0000313" key="5">
    <source>
        <dbReference type="Proteomes" id="UP001166304"/>
    </source>
</evidence>
<name>A0AA41G4L9_9EURY</name>
<protein>
    <submittedName>
        <fullName evidence="4">Hsp20/alpha crystallin family protein</fullName>
    </submittedName>
</protein>
<accession>A0AA41G4L9</accession>
<dbReference type="Proteomes" id="UP001166304">
    <property type="component" value="Unassembled WGS sequence"/>
</dbReference>
<dbReference type="EMBL" id="JAHQXE010000005">
    <property type="protein sequence ID" value="MBV0903408.1"/>
    <property type="molecule type" value="Genomic_DNA"/>
</dbReference>
<dbReference type="PROSITE" id="PS01031">
    <property type="entry name" value="SHSP"/>
    <property type="match status" value="1"/>
</dbReference>
<gene>
    <name evidence="4" type="ORF">KTS37_16600</name>
</gene>
<dbReference type="AlphaFoldDB" id="A0AA41G4L9"/>